<name>A0A5B0MC22_PUCGR</name>
<evidence type="ECO:0000313" key="3">
    <source>
        <dbReference type="Proteomes" id="UP000324748"/>
    </source>
</evidence>
<organism evidence="2 3">
    <name type="scientific">Puccinia graminis f. sp. tritici</name>
    <dbReference type="NCBI Taxonomy" id="56615"/>
    <lineage>
        <taxon>Eukaryota</taxon>
        <taxon>Fungi</taxon>
        <taxon>Dikarya</taxon>
        <taxon>Basidiomycota</taxon>
        <taxon>Pucciniomycotina</taxon>
        <taxon>Pucciniomycetes</taxon>
        <taxon>Pucciniales</taxon>
        <taxon>Pucciniaceae</taxon>
        <taxon>Puccinia</taxon>
    </lineage>
</organism>
<gene>
    <name evidence="2" type="ORF">PGT21_003177</name>
</gene>
<dbReference type="AlphaFoldDB" id="A0A5B0MC22"/>
<evidence type="ECO:0000313" key="2">
    <source>
        <dbReference type="EMBL" id="KAA1074375.1"/>
    </source>
</evidence>
<protein>
    <submittedName>
        <fullName evidence="2">Uncharacterized protein</fullName>
    </submittedName>
</protein>
<dbReference type="Proteomes" id="UP000324748">
    <property type="component" value="Unassembled WGS sequence"/>
</dbReference>
<comment type="caution">
    <text evidence="2">The sequence shown here is derived from an EMBL/GenBank/DDBJ whole genome shotgun (WGS) entry which is preliminary data.</text>
</comment>
<keyword evidence="3" id="KW-1185">Reference proteome</keyword>
<reference evidence="2 3" key="1">
    <citation type="submission" date="2019-05" db="EMBL/GenBank/DDBJ databases">
        <title>Emergence of the Ug99 lineage of the wheat stem rust pathogen through somatic hybridization.</title>
        <authorList>
            <person name="Li F."/>
            <person name="Upadhyaya N.M."/>
            <person name="Sperschneider J."/>
            <person name="Matny O."/>
            <person name="Nguyen-Phuc H."/>
            <person name="Mago R."/>
            <person name="Raley C."/>
            <person name="Miller M.E."/>
            <person name="Silverstein K.A.T."/>
            <person name="Henningsen E."/>
            <person name="Hirsch C.D."/>
            <person name="Visser B."/>
            <person name="Pretorius Z.A."/>
            <person name="Steffenson B.J."/>
            <person name="Schwessinger B."/>
            <person name="Dodds P.N."/>
            <person name="Figueroa M."/>
        </authorList>
    </citation>
    <scope>NUCLEOTIDE SEQUENCE [LARGE SCALE GENOMIC DNA]</scope>
    <source>
        <strain evidence="2">21-0</strain>
    </source>
</reference>
<sequence length="100" mass="10676">MSLPSPVSPEEIPSTTKPSPTFTKPLTLGGFFLSILHRGHNPEKVGYPWDGSVLRPSPPGVQCALVNLIQPGRILPPSMATVRTENARQSTAGTSEVSRT</sequence>
<feature type="region of interest" description="Disordered" evidence="1">
    <location>
        <begin position="81"/>
        <end position="100"/>
    </location>
</feature>
<evidence type="ECO:0000256" key="1">
    <source>
        <dbReference type="SAM" id="MobiDB-lite"/>
    </source>
</evidence>
<dbReference type="EMBL" id="VSWC01000157">
    <property type="protein sequence ID" value="KAA1074375.1"/>
    <property type="molecule type" value="Genomic_DNA"/>
</dbReference>
<feature type="region of interest" description="Disordered" evidence="1">
    <location>
        <begin position="1"/>
        <end position="23"/>
    </location>
</feature>
<proteinExistence type="predicted"/>
<feature type="compositionally biased region" description="Low complexity" evidence="1">
    <location>
        <begin position="13"/>
        <end position="23"/>
    </location>
</feature>
<accession>A0A5B0MC22</accession>